<gene>
    <name evidence="2" type="ORF">C6P46_006863</name>
</gene>
<keyword evidence="3" id="KW-1185">Reference proteome</keyword>
<proteinExistence type="predicted"/>
<comment type="caution">
    <text evidence="2">The sequence shown here is derived from an EMBL/GenBank/DDBJ whole genome shotgun (WGS) entry which is preliminary data.</text>
</comment>
<accession>A0A9P7B878</accession>
<evidence type="ECO:0000313" key="2">
    <source>
        <dbReference type="EMBL" id="KAG0665416.1"/>
    </source>
</evidence>
<protein>
    <submittedName>
        <fullName evidence="2">Uncharacterized protein</fullName>
    </submittedName>
</protein>
<feature type="region of interest" description="Disordered" evidence="1">
    <location>
        <begin position="643"/>
        <end position="664"/>
    </location>
</feature>
<dbReference type="EMBL" id="PUHQ01000009">
    <property type="protein sequence ID" value="KAG0665416.1"/>
    <property type="molecule type" value="Genomic_DNA"/>
</dbReference>
<dbReference type="AlphaFoldDB" id="A0A9P7B878"/>
<evidence type="ECO:0000313" key="3">
    <source>
        <dbReference type="Proteomes" id="UP000777482"/>
    </source>
</evidence>
<sequence length="664" mass="74150">MDLLAKNTLIATKDAGKLPVDWQSRIPALRRYWQAVQAHPGCFALVTAMTPNQAVASILSKDEIPTLSGELVSQMLSTRNDIWDPASSHVSVIQNTHTLFQLEDIVRTKFSGNASGTQLNNIINNPPYVLLEVPPAVARKVNSPYGDAIPLMRSVQNFNGFHVWLEQSAMLHLRVQGSVPDLDFCCLAQPLKTPTPNFLTVRCSDRWVLDLADLNVEIPLVCKDKLARFALDYFAVYGCLPLGILRSLLYAVGSSNCDFLADEVTKNNAPEHGCVIEAGYRHADRHAKRDPTLGGVYIKLNEVASKLIKDKGAYLDNFAKTYKLPPIDPHIASYALLNFYEKYLYEGTQTLVLGDLNDKTVSNMTQDDYNKRVSEIKQNLKSCQAFCPGNADKYAKIGLPQFFPSPVEKGASRCGACCILEHLCIAAGVTAQEIWDAFFINWNWRDKTGTYSRFSYAFAWATRCSAGCAAPTIGDDVYAATPELCSFLLPFLCALCIGRRKRELAAYMTWIENKFKVLESRGKSADRSKLMPKRIVFGHQIKTFNIGEDGQRRICTLCFRKDFEYHHDYKIKTGAEYHKILTILGDQPTLATLSAAACAVKAMPNHLLSLLEDFDLAAKYLAHDELEAFKIRLAQFAQSLLANDEEGDDGDEAEELEEDSELRH</sequence>
<organism evidence="2 3">
    <name type="scientific">Rhodotorula mucilaginosa</name>
    <name type="common">Yeast</name>
    <name type="synonym">Rhodotorula rubra</name>
    <dbReference type="NCBI Taxonomy" id="5537"/>
    <lineage>
        <taxon>Eukaryota</taxon>
        <taxon>Fungi</taxon>
        <taxon>Dikarya</taxon>
        <taxon>Basidiomycota</taxon>
        <taxon>Pucciniomycotina</taxon>
        <taxon>Microbotryomycetes</taxon>
        <taxon>Sporidiobolales</taxon>
        <taxon>Sporidiobolaceae</taxon>
        <taxon>Rhodotorula</taxon>
    </lineage>
</organism>
<reference evidence="2 3" key="1">
    <citation type="submission" date="2020-11" db="EMBL/GenBank/DDBJ databases">
        <title>Kefir isolates.</title>
        <authorList>
            <person name="Marcisauskas S."/>
            <person name="Kim Y."/>
            <person name="Blasche S."/>
        </authorList>
    </citation>
    <scope>NUCLEOTIDE SEQUENCE [LARGE SCALE GENOMIC DNA]</scope>
    <source>
        <strain evidence="2 3">KR</strain>
    </source>
</reference>
<evidence type="ECO:0000256" key="1">
    <source>
        <dbReference type="SAM" id="MobiDB-lite"/>
    </source>
</evidence>
<dbReference type="Proteomes" id="UP000777482">
    <property type="component" value="Unassembled WGS sequence"/>
</dbReference>
<name>A0A9P7B878_RHOMI</name>